<organism evidence="1 2">
    <name type="scientific">Aliidongia dinghuensis</name>
    <dbReference type="NCBI Taxonomy" id="1867774"/>
    <lineage>
        <taxon>Bacteria</taxon>
        <taxon>Pseudomonadati</taxon>
        <taxon>Pseudomonadota</taxon>
        <taxon>Alphaproteobacteria</taxon>
        <taxon>Rhodospirillales</taxon>
        <taxon>Dongiaceae</taxon>
        <taxon>Aliidongia</taxon>
    </lineage>
</organism>
<evidence type="ECO:0000313" key="1">
    <source>
        <dbReference type="EMBL" id="GGE98999.1"/>
    </source>
</evidence>
<accession>A0A8J2YPQ1</accession>
<dbReference type="EMBL" id="BMJQ01000001">
    <property type="protein sequence ID" value="GGE98999.1"/>
    <property type="molecule type" value="Genomic_DNA"/>
</dbReference>
<proteinExistence type="predicted"/>
<keyword evidence="2" id="KW-1185">Reference proteome</keyword>
<evidence type="ECO:0000313" key="2">
    <source>
        <dbReference type="Proteomes" id="UP000646365"/>
    </source>
</evidence>
<dbReference type="PANTHER" id="PTHR34598:SF3">
    <property type="entry name" value="OXIDOREDUCTASE AN1597"/>
    <property type="match status" value="1"/>
</dbReference>
<dbReference type="GO" id="GO:0016491">
    <property type="term" value="F:oxidoreductase activity"/>
    <property type="evidence" value="ECO:0007669"/>
    <property type="project" value="InterPro"/>
</dbReference>
<gene>
    <name evidence="1" type="ORF">GCM10011611_00660</name>
</gene>
<comment type="caution">
    <text evidence="1">The sequence shown here is derived from an EMBL/GenBank/DDBJ whole genome shotgun (WGS) entry which is preliminary data.</text>
</comment>
<dbReference type="AlphaFoldDB" id="A0A8J2YPQ1"/>
<protein>
    <submittedName>
        <fullName evidence="1">Methyltransferase</fullName>
    </submittedName>
</protein>
<dbReference type="PANTHER" id="PTHR34598">
    <property type="entry name" value="BLL6449 PROTEIN"/>
    <property type="match status" value="1"/>
</dbReference>
<keyword evidence="1" id="KW-0808">Transferase</keyword>
<keyword evidence="1" id="KW-0489">Methyltransferase</keyword>
<dbReference type="GO" id="GO:0008168">
    <property type="term" value="F:methyltransferase activity"/>
    <property type="evidence" value="ECO:0007669"/>
    <property type="project" value="UniProtKB-KW"/>
</dbReference>
<name>A0A8J2YPQ1_9PROT</name>
<dbReference type="InterPro" id="IPR044053">
    <property type="entry name" value="AsaB-like"/>
</dbReference>
<reference evidence="1" key="1">
    <citation type="journal article" date="2014" name="Int. J. Syst. Evol. Microbiol.">
        <title>Complete genome sequence of Corynebacterium casei LMG S-19264T (=DSM 44701T), isolated from a smear-ripened cheese.</title>
        <authorList>
            <consortium name="US DOE Joint Genome Institute (JGI-PGF)"/>
            <person name="Walter F."/>
            <person name="Albersmeier A."/>
            <person name="Kalinowski J."/>
            <person name="Ruckert C."/>
        </authorList>
    </citation>
    <scope>NUCLEOTIDE SEQUENCE</scope>
    <source>
        <strain evidence="1">CGMCC 1.15725</strain>
    </source>
</reference>
<dbReference type="GO" id="GO:0032259">
    <property type="term" value="P:methylation"/>
    <property type="evidence" value="ECO:0007669"/>
    <property type="project" value="UniProtKB-KW"/>
</dbReference>
<dbReference type="Proteomes" id="UP000646365">
    <property type="component" value="Unassembled WGS sequence"/>
</dbReference>
<sequence length="281" mass="31572">MSLSAAQIESLPRVEAVLNYLAAMTEKPRNYTYEPPPGIPQNNAVYEPHRLAISNARPFADRLSLDEEGLALVDHQSAVGDFYDEDALRQVYYPEAERLVAAATGAARVLVFDHTIRRRLPDTADRTAGAPRQPVPRVHNDYTVKSGPQRVRDLLGEEADALLRRRFSVINVWRPIRGPLRDAPLAVCDARSVAFQDLVASDLVYPDRTGETYAVRFNPAHRWFYVPEMRVDEALLLKCYDSATDGRARFAPHTAFEDPTAPADVLPRESIELRTLAFYIA</sequence>
<dbReference type="RefSeq" id="WP_189041253.1">
    <property type="nucleotide sequence ID" value="NZ_BMJQ01000001.1"/>
</dbReference>
<reference evidence="1" key="2">
    <citation type="submission" date="2020-09" db="EMBL/GenBank/DDBJ databases">
        <authorList>
            <person name="Sun Q."/>
            <person name="Zhou Y."/>
        </authorList>
    </citation>
    <scope>NUCLEOTIDE SEQUENCE</scope>
    <source>
        <strain evidence="1">CGMCC 1.15725</strain>
    </source>
</reference>
<dbReference type="NCBIfam" id="NF041278">
    <property type="entry name" value="CmcJ_NvfI_EfuI"/>
    <property type="match status" value="1"/>
</dbReference>